<evidence type="ECO:0000256" key="10">
    <source>
        <dbReference type="ARBA" id="ARBA00022796"/>
    </source>
</evidence>
<dbReference type="RefSeq" id="WP_188025127.1">
    <property type="nucleotide sequence ID" value="NZ_JACHGR010000001.1"/>
</dbReference>
<keyword evidence="12" id="KW-0460">Magnesium</keyword>
<dbReference type="InterPro" id="IPR027256">
    <property type="entry name" value="P-typ_ATPase_IB"/>
</dbReference>
<dbReference type="Pfam" id="PF00702">
    <property type="entry name" value="Hydrolase"/>
    <property type="match status" value="1"/>
</dbReference>
<dbReference type="Proteomes" id="UP000585721">
    <property type="component" value="Unassembled WGS sequence"/>
</dbReference>
<dbReference type="EC" id="7.2.2.8" evidence="3"/>
<dbReference type="PROSITE" id="PS01047">
    <property type="entry name" value="HMA_1"/>
    <property type="match status" value="3"/>
</dbReference>
<feature type="domain" description="HMA" evidence="19">
    <location>
        <begin position="74"/>
        <end position="139"/>
    </location>
</feature>
<keyword evidence="4" id="KW-0813">Transport</keyword>
<dbReference type="SFLD" id="SFLDG00002">
    <property type="entry name" value="C1.7:_P-type_atpase_like"/>
    <property type="match status" value="1"/>
</dbReference>
<evidence type="ECO:0000256" key="1">
    <source>
        <dbReference type="ARBA" id="ARBA00004651"/>
    </source>
</evidence>
<accession>A0A841GCM1</accession>
<keyword evidence="7 18" id="KW-0479">Metal-binding</keyword>
<dbReference type="SUPFAM" id="SSF56784">
    <property type="entry name" value="HAD-like"/>
    <property type="match status" value="1"/>
</dbReference>
<dbReference type="GO" id="GO:0005524">
    <property type="term" value="F:ATP binding"/>
    <property type="evidence" value="ECO:0007669"/>
    <property type="project" value="UniProtKB-UniRule"/>
</dbReference>
<evidence type="ECO:0000256" key="9">
    <source>
        <dbReference type="ARBA" id="ARBA00022741"/>
    </source>
</evidence>
<keyword evidence="9 18" id="KW-0547">Nucleotide-binding</keyword>
<comment type="subcellular location">
    <subcellularLocation>
        <location evidence="1">Cell membrane</location>
        <topology evidence="1">Multi-pass membrane protein</topology>
    </subcellularLocation>
</comment>
<dbReference type="InterPro" id="IPR036412">
    <property type="entry name" value="HAD-like_sf"/>
</dbReference>
<dbReference type="InterPro" id="IPR008250">
    <property type="entry name" value="ATPase_P-typ_transduc_dom_A_sf"/>
</dbReference>
<dbReference type="SUPFAM" id="SSF81653">
    <property type="entry name" value="Calcium ATPase, transduction domain A"/>
    <property type="match status" value="1"/>
</dbReference>
<dbReference type="Pfam" id="PF00403">
    <property type="entry name" value="HMA"/>
    <property type="match status" value="3"/>
</dbReference>
<evidence type="ECO:0000313" key="20">
    <source>
        <dbReference type="EMBL" id="MBB6054306.1"/>
    </source>
</evidence>
<dbReference type="InterPro" id="IPR059000">
    <property type="entry name" value="ATPase_P-type_domA"/>
</dbReference>
<protein>
    <recommendedName>
        <fullName evidence="3">P-type Cu(+) transporter</fullName>
        <ecNumber evidence="3">7.2.2.8</ecNumber>
    </recommendedName>
</protein>
<dbReference type="PANTHER" id="PTHR43520">
    <property type="entry name" value="ATP7, ISOFORM B"/>
    <property type="match status" value="1"/>
</dbReference>
<dbReference type="InterPro" id="IPR044492">
    <property type="entry name" value="P_typ_ATPase_HD_dom"/>
</dbReference>
<evidence type="ECO:0000256" key="7">
    <source>
        <dbReference type="ARBA" id="ARBA00022723"/>
    </source>
</evidence>
<dbReference type="InterPro" id="IPR018303">
    <property type="entry name" value="ATPase_P-typ_P_site"/>
</dbReference>
<evidence type="ECO:0000259" key="19">
    <source>
        <dbReference type="PROSITE" id="PS50846"/>
    </source>
</evidence>
<dbReference type="AlphaFoldDB" id="A0A841GCM1"/>
<evidence type="ECO:0000256" key="3">
    <source>
        <dbReference type="ARBA" id="ARBA00012517"/>
    </source>
</evidence>
<dbReference type="SFLD" id="SFLDS00003">
    <property type="entry name" value="Haloacid_Dehalogenase"/>
    <property type="match status" value="1"/>
</dbReference>
<keyword evidence="5 18" id="KW-1003">Cell membrane</keyword>
<evidence type="ECO:0000256" key="11">
    <source>
        <dbReference type="ARBA" id="ARBA00022840"/>
    </source>
</evidence>
<evidence type="ECO:0000256" key="2">
    <source>
        <dbReference type="ARBA" id="ARBA00006024"/>
    </source>
</evidence>
<dbReference type="FunFam" id="2.70.150.10:FF:000020">
    <property type="entry name" value="Copper-exporting P-type ATPase A"/>
    <property type="match status" value="1"/>
</dbReference>
<dbReference type="GO" id="GO:0016887">
    <property type="term" value="F:ATP hydrolysis activity"/>
    <property type="evidence" value="ECO:0007669"/>
    <property type="project" value="InterPro"/>
</dbReference>
<keyword evidence="6 18" id="KW-0812">Transmembrane</keyword>
<dbReference type="InterPro" id="IPR001757">
    <property type="entry name" value="P_typ_ATPase"/>
</dbReference>
<dbReference type="NCBIfam" id="TIGR01511">
    <property type="entry name" value="ATPase-IB1_Cu"/>
    <property type="match status" value="1"/>
</dbReference>
<keyword evidence="8" id="KW-0677">Repeat</keyword>
<feature type="transmembrane region" description="Helical" evidence="18">
    <location>
        <begin position="836"/>
        <end position="854"/>
    </location>
</feature>
<feature type="transmembrane region" description="Helical" evidence="18">
    <location>
        <begin position="287"/>
        <end position="309"/>
    </location>
</feature>
<dbReference type="SUPFAM" id="SSF55008">
    <property type="entry name" value="HMA, heavy metal-associated domain"/>
    <property type="match status" value="3"/>
</dbReference>
<dbReference type="NCBIfam" id="TIGR01494">
    <property type="entry name" value="ATPase_P-type"/>
    <property type="match status" value="1"/>
</dbReference>
<dbReference type="Pfam" id="PF00122">
    <property type="entry name" value="E1-E2_ATPase"/>
    <property type="match status" value="1"/>
</dbReference>
<evidence type="ECO:0000256" key="13">
    <source>
        <dbReference type="ARBA" id="ARBA00022967"/>
    </source>
</evidence>
<evidence type="ECO:0000256" key="6">
    <source>
        <dbReference type="ARBA" id="ARBA00022692"/>
    </source>
</evidence>
<evidence type="ECO:0000256" key="17">
    <source>
        <dbReference type="ARBA" id="ARBA00023136"/>
    </source>
</evidence>
<dbReference type="Gene3D" id="3.40.50.1000">
    <property type="entry name" value="HAD superfamily/HAD-like"/>
    <property type="match status" value="1"/>
</dbReference>
<feature type="transmembrane region" description="Helical" evidence="18">
    <location>
        <begin position="228"/>
        <end position="250"/>
    </location>
</feature>
<name>A0A841GCM1_9GAMM</name>
<feature type="transmembrane region" description="Helical" evidence="18">
    <location>
        <begin position="256"/>
        <end position="275"/>
    </location>
</feature>
<dbReference type="PROSITE" id="PS00154">
    <property type="entry name" value="ATPASE_E1_E2"/>
    <property type="match status" value="1"/>
</dbReference>
<keyword evidence="10" id="KW-0187">Copper transport</keyword>
<dbReference type="GO" id="GO:0140581">
    <property type="term" value="F:P-type monovalent copper transporter activity"/>
    <property type="evidence" value="ECO:0007669"/>
    <property type="project" value="UniProtKB-EC"/>
</dbReference>
<evidence type="ECO:0000256" key="14">
    <source>
        <dbReference type="ARBA" id="ARBA00022989"/>
    </source>
</evidence>
<evidence type="ECO:0000313" key="21">
    <source>
        <dbReference type="Proteomes" id="UP000585721"/>
    </source>
</evidence>
<dbReference type="GO" id="GO:0043682">
    <property type="term" value="F:P-type divalent copper transporter activity"/>
    <property type="evidence" value="ECO:0007669"/>
    <property type="project" value="TreeGrafter"/>
</dbReference>
<dbReference type="Gene3D" id="3.30.70.100">
    <property type="match status" value="3"/>
</dbReference>
<dbReference type="InterPro" id="IPR017969">
    <property type="entry name" value="Heavy-metal-associated_CS"/>
</dbReference>
<feature type="transmembrane region" description="Helical" evidence="18">
    <location>
        <begin position="811"/>
        <end position="830"/>
    </location>
</feature>
<dbReference type="NCBIfam" id="TIGR01525">
    <property type="entry name" value="ATPase-IB_hvy"/>
    <property type="match status" value="1"/>
</dbReference>
<evidence type="ECO:0000256" key="18">
    <source>
        <dbReference type="RuleBase" id="RU362081"/>
    </source>
</evidence>
<dbReference type="SUPFAM" id="SSF81665">
    <property type="entry name" value="Calcium ATPase, transmembrane domain M"/>
    <property type="match status" value="1"/>
</dbReference>
<sequence length="869" mass="93279">MTGQKTERLMLPIQGMYCAACATRLEKVLGKVEGVRHVSVNLATEKAQIESDVKIAPAAFISAVEKAGFTVPQRTVTLQIKGMHCAACATRLEKVLGKVEGVRHVSVNLATEKAQIESDVKIAPAAFISAVEKAGFTVPQRTVTLQIKGMHCAACQQRLEKVLNREPGVISAVVNLASEKARLQVLSDVADAQLLQAIAKAGYEGIVPDLNASAAEQAQPKRDTDRDWLIVGALCTVPLLLPMIAGLWGASFQLPVFWQFVLASIVQFGLGWRFYRGAWAALRVGSSNMDVLVALGTTAAYGLSLYQWLLQAHHAHLYFESSATVITLVWFGKWLEQRAKRQTSEAIRALQALRPDQAWVERDGVEQWLPLAMIRLGDRVRVRAGERIPVDGEIIDGSSHLDESLLTGESLPVSKEAGDKVSTGAMNGEGLLWLRTAALGEDTLLARIIARVELAQMAKPPIQQKVDQISAVFVPVVLVLALLTITGWYLVTGQGEAALIHAVSVLVIACPCALGLATPAAIMAGTGTAARHGILIRDAEVLEKAEKVDMVVFDKTGTLTIGHPALSAQQVRSITDEQALLIAAALQQGSAHPLGIALQQAAQQQGLALPLLSEISTVAGIGVQGTWQDRDYALVGAQGLLRFDVTPDASLQAGVEQQYQQGRTVSWLIENGNVVAWFAFQDPAKPEAAAAIKTLQQQGVKVALLSGDHQQSVEQMARLLGIDEMAAQVLPEQKAEAVVHWRKQGFTVAMVGDGINDAPALAESDLGIAMGSGTDVAMASAAMTLMRNDPRAVADALTIARLTSRKIRQNLFWAFIYNVVALPLAVLGFLDPVLAGAAMAFSSVSVVTNALWLTRWRPAWSVNKEQQDV</sequence>
<dbReference type="InterPro" id="IPR006121">
    <property type="entry name" value="HMA_dom"/>
</dbReference>
<dbReference type="GO" id="GO:0005507">
    <property type="term" value="F:copper ion binding"/>
    <property type="evidence" value="ECO:0007669"/>
    <property type="project" value="InterPro"/>
</dbReference>
<reference evidence="20 21" key="1">
    <citation type="submission" date="2020-08" db="EMBL/GenBank/DDBJ databases">
        <title>Genomic Encyclopedia of Type Strains, Phase IV (KMG-IV): sequencing the most valuable type-strain genomes for metagenomic binning, comparative biology and taxonomic classification.</title>
        <authorList>
            <person name="Goeker M."/>
        </authorList>
    </citation>
    <scope>NUCLEOTIDE SEQUENCE [LARGE SCALE GENOMIC DNA]</scope>
    <source>
        <strain evidence="20 21">DSM 22975</strain>
    </source>
</reference>
<keyword evidence="17 18" id="KW-0472">Membrane</keyword>
<dbReference type="InterPro" id="IPR023299">
    <property type="entry name" value="ATPase_P-typ_cyto_dom_N"/>
</dbReference>
<feature type="domain" description="HMA" evidence="19">
    <location>
        <begin position="141"/>
        <end position="206"/>
    </location>
</feature>
<gene>
    <name evidence="20" type="ORF">HNR75_000171</name>
</gene>
<dbReference type="InterPro" id="IPR023298">
    <property type="entry name" value="ATPase_P-typ_TM_dom_sf"/>
</dbReference>
<feature type="transmembrane region" description="Helical" evidence="18">
    <location>
        <begin position="469"/>
        <end position="491"/>
    </location>
</feature>
<evidence type="ECO:0000256" key="5">
    <source>
        <dbReference type="ARBA" id="ARBA00022475"/>
    </source>
</evidence>
<keyword evidence="21" id="KW-1185">Reference proteome</keyword>
<dbReference type="Gene3D" id="3.40.1110.10">
    <property type="entry name" value="Calcium-transporting ATPase, cytoplasmic domain N"/>
    <property type="match status" value="1"/>
</dbReference>
<comment type="caution">
    <text evidence="20">The sequence shown here is derived from an EMBL/GenBank/DDBJ whole genome shotgun (WGS) entry which is preliminary data.</text>
</comment>
<dbReference type="EMBL" id="JACHGR010000001">
    <property type="protein sequence ID" value="MBB6054306.1"/>
    <property type="molecule type" value="Genomic_DNA"/>
</dbReference>
<dbReference type="PANTHER" id="PTHR43520:SF8">
    <property type="entry name" value="P-TYPE CU(+) TRANSPORTER"/>
    <property type="match status" value="1"/>
</dbReference>
<dbReference type="NCBIfam" id="TIGR00003">
    <property type="entry name" value="copper ion binding protein"/>
    <property type="match status" value="2"/>
</dbReference>
<proteinExistence type="inferred from homology"/>
<evidence type="ECO:0000256" key="16">
    <source>
        <dbReference type="ARBA" id="ARBA00023065"/>
    </source>
</evidence>
<keyword evidence="14 18" id="KW-1133">Transmembrane helix</keyword>
<dbReference type="GO" id="GO:0060003">
    <property type="term" value="P:copper ion export"/>
    <property type="evidence" value="ECO:0007669"/>
    <property type="project" value="UniProtKB-ARBA"/>
</dbReference>
<evidence type="ECO:0000256" key="4">
    <source>
        <dbReference type="ARBA" id="ARBA00022448"/>
    </source>
</evidence>
<dbReference type="CDD" id="cd00371">
    <property type="entry name" value="HMA"/>
    <property type="match status" value="3"/>
</dbReference>
<dbReference type="PRINTS" id="PR00119">
    <property type="entry name" value="CATATPASE"/>
</dbReference>
<dbReference type="Gene3D" id="2.70.150.10">
    <property type="entry name" value="Calcium-transporting ATPase, cytoplasmic transduction domain A"/>
    <property type="match status" value="1"/>
</dbReference>
<dbReference type="FunFam" id="3.30.70.100:FF:000005">
    <property type="entry name" value="Copper-exporting P-type ATPase A"/>
    <property type="match status" value="2"/>
</dbReference>
<dbReference type="InterPro" id="IPR023214">
    <property type="entry name" value="HAD_sf"/>
</dbReference>
<comment type="similarity">
    <text evidence="2 18">Belongs to the cation transport ATPase (P-type) (TC 3.A.3) family. Type IB subfamily.</text>
</comment>
<feature type="transmembrane region" description="Helical" evidence="18">
    <location>
        <begin position="315"/>
        <end position="332"/>
    </location>
</feature>
<keyword evidence="13" id="KW-1278">Translocase</keyword>
<dbReference type="PROSITE" id="PS50846">
    <property type="entry name" value="HMA_2"/>
    <property type="match status" value="3"/>
</dbReference>
<dbReference type="GO" id="GO:0055070">
    <property type="term" value="P:copper ion homeostasis"/>
    <property type="evidence" value="ECO:0007669"/>
    <property type="project" value="TreeGrafter"/>
</dbReference>
<organism evidence="20 21">
    <name type="scientific">Tolumonas osonensis</name>
    <dbReference type="NCBI Taxonomy" id="675874"/>
    <lineage>
        <taxon>Bacteria</taxon>
        <taxon>Pseudomonadati</taxon>
        <taxon>Pseudomonadota</taxon>
        <taxon>Gammaproteobacteria</taxon>
        <taxon>Aeromonadales</taxon>
        <taxon>Aeromonadaceae</taxon>
        <taxon>Tolumonas</taxon>
    </lineage>
</organism>
<dbReference type="SFLD" id="SFLDF00027">
    <property type="entry name" value="p-type_atpase"/>
    <property type="match status" value="1"/>
</dbReference>
<keyword evidence="16" id="KW-0406">Ion transport</keyword>
<feature type="transmembrane region" description="Helical" evidence="18">
    <location>
        <begin position="497"/>
        <end position="522"/>
    </location>
</feature>
<dbReference type="GO" id="GO:0005886">
    <property type="term" value="C:plasma membrane"/>
    <property type="evidence" value="ECO:0007669"/>
    <property type="project" value="UniProtKB-SubCell"/>
</dbReference>
<evidence type="ECO:0000256" key="12">
    <source>
        <dbReference type="ARBA" id="ARBA00022842"/>
    </source>
</evidence>
<dbReference type="CDD" id="cd02094">
    <property type="entry name" value="P-type_ATPase_Cu-like"/>
    <property type="match status" value="1"/>
</dbReference>
<dbReference type="InterPro" id="IPR006122">
    <property type="entry name" value="HMA_Cu_ion-bd"/>
</dbReference>
<evidence type="ECO:0000256" key="15">
    <source>
        <dbReference type="ARBA" id="ARBA00023008"/>
    </source>
</evidence>
<keyword evidence="15" id="KW-0186">Copper</keyword>
<keyword evidence="11 18" id="KW-0067">ATP-binding</keyword>
<evidence type="ECO:0000256" key="8">
    <source>
        <dbReference type="ARBA" id="ARBA00022737"/>
    </source>
</evidence>
<feature type="domain" description="HMA" evidence="19">
    <location>
        <begin position="7"/>
        <end position="72"/>
    </location>
</feature>
<dbReference type="InterPro" id="IPR036163">
    <property type="entry name" value="HMA_dom_sf"/>
</dbReference>